<name>A0A0R2K1B3_9LACO</name>
<keyword evidence="6 7" id="KW-0067">ATP-binding</keyword>
<dbReference type="PANTHER" id="PTHR46566">
    <property type="entry name" value="1-PHOSPHOFRUCTOKINASE-RELATED"/>
    <property type="match status" value="1"/>
</dbReference>
<keyword evidence="2 7" id="KW-0808">Transferase</keyword>
<sequence length="318" mass="34395">MVFMSNKILAITMNPSVDISYPITHLDIDTVNRVSNVTKTAGGKGLNVARVIHQLNEPVSTSGVLGGTIGDYISKQLKEVGLQEQFLHITQESRNCIAILHDDGQQTEILEAGPALTAQQQEEFMQHFTNLLSEVSLVTISGSLPQGFTADLYAQMIEAAAKQNVKVILDSSGKSLTAGISGANKPLLIKPNQEEIAQLVGRKLKDLTDLQEVLLNEEIFTNLEWVVVSLGKDGALAKVGQEIYRVSIPKINVVNPVGSGDSTVAGLAVGINRNETIPTVLKTAMTTGMLNTMEKETGHIDPSLFDEYFNKVSVEKLN</sequence>
<proteinExistence type="inferred from homology"/>
<dbReference type="Gene3D" id="3.40.1190.20">
    <property type="match status" value="1"/>
</dbReference>
<dbReference type="GO" id="GO:0005829">
    <property type="term" value="C:cytosol"/>
    <property type="evidence" value="ECO:0007669"/>
    <property type="project" value="TreeGrafter"/>
</dbReference>
<dbReference type="PATRIC" id="fig|89059.3.peg.118"/>
<accession>A0A0R2K1B3</accession>
<dbReference type="PROSITE" id="PS00584">
    <property type="entry name" value="PFKB_KINASES_2"/>
    <property type="match status" value="1"/>
</dbReference>
<evidence type="ECO:0000313" key="9">
    <source>
        <dbReference type="EMBL" id="KRN80933.1"/>
    </source>
</evidence>
<evidence type="ECO:0000256" key="6">
    <source>
        <dbReference type="ARBA" id="ARBA00022840"/>
    </source>
</evidence>
<dbReference type="PANTHER" id="PTHR46566:SF5">
    <property type="entry name" value="1-PHOSPHOFRUCTOKINASE"/>
    <property type="match status" value="1"/>
</dbReference>
<dbReference type="AlphaFoldDB" id="A0A0R2K1B3"/>
<dbReference type="GO" id="GO:2001059">
    <property type="term" value="P:D-tagatose 6-phosphate catabolic process"/>
    <property type="evidence" value="ECO:0007669"/>
    <property type="project" value="UniProtKB-UniPathway"/>
</dbReference>
<dbReference type="InterPro" id="IPR011611">
    <property type="entry name" value="PfkB_dom"/>
</dbReference>
<dbReference type="UniPathway" id="UPA00704">
    <property type="reaction ID" value="UER00715"/>
</dbReference>
<dbReference type="InterPro" id="IPR017583">
    <property type="entry name" value="Tagatose/fructose_Pkinase"/>
</dbReference>
<evidence type="ECO:0000256" key="5">
    <source>
        <dbReference type="ARBA" id="ARBA00022777"/>
    </source>
</evidence>
<dbReference type="InterPro" id="IPR002173">
    <property type="entry name" value="Carboh/pur_kinase_PfkB_CS"/>
</dbReference>
<dbReference type="GO" id="GO:0005524">
    <property type="term" value="F:ATP binding"/>
    <property type="evidence" value="ECO:0007669"/>
    <property type="project" value="UniProtKB-KW"/>
</dbReference>
<dbReference type="InterPro" id="IPR029056">
    <property type="entry name" value="Ribokinase-like"/>
</dbReference>
<dbReference type="GO" id="GO:0016052">
    <property type="term" value="P:carbohydrate catabolic process"/>
    <property type="evidence" value="ECO:0007669"/>
    <property type="project" value="UniProtKB-ARBA"/>
</dbReference>
<comment type="similarity">
    <text evidence="1">Belongs to the carbohydrate kinase pfkB family.</text>
</comment>
<protein>
    <recommendedName>
        <fullName evidence="7">Tagatose-6-phosphate kinase</fullName>
        <ecNumber evidence="7">2.7.1.144</ecNumber>
    </recommendedName>
</protein>
<dbReference type="GO" id="GO:0008443">
    <property type="term" value="F:phosphofructokinase activity"/>
    <property type="evidence" value="ECO:0007669"/>
    <property type="project" value="TreeGrafter"/>
</dbReference>
<evidence type="ECO:0000256" key="2">
    <source>
        <dbReference type="ARBA" id="ARBA00022679"/>
    </source>
</evidence>
<comment type="pathway">
    <text evidence="7">Carbohydrate metabolism; D-tagatose 6-phosphate degradation; D-glyceraldehyde 3-phosphate and glycerone phosphate from D-tagatose 6-phosphate: step 1/2.</text>
</comment>
<dbReference type="FunFam" id="3.40.1190.20:FF:000001">
    <property type="entry name" value="Phosphofructokinase"/>
    <property type="match status" value="1"/>
</dbReference>
<dbReference type="SUPFAM" id="SSF53613">
    <property type="entry name" value="Ribokinase-like"/>
    <property type="match status" value="1"/>
</dbReference>
<comment type="similarity">
    <text evidence="7">Belongs to the carbohydrate kinase PfkB family. LacC subfamily.</text>
</comment>
<evidence type="ECO:0000259" key="8">
    <source>
        <dbReference type="Pfam" id="PF00294"/>
    </source>
</evidence>
<dbReference type="GO" id="GO:0009024">
    <property type="term" value="F:tagatose-6-phosphate kinase activity"/>
    <property type="evidence" value="ECO:0007669"/>
    <property type="project" value="UniProtKB-EC"/>
</dbReference>
<evidence type="ECO:0000256" key="4">
    <source>
        <dbReference type="ARBA" id="ARBA00022741"/>
    </source>
</evidence>
<dbReference type="Proteomes" id="UP000051491">
    <property type="component" value="Unassembled WGS sequence"/>
</dbReference>
<dbReference type="NCBIfam" id="TIGR03168">
    <property type="entry name" value="1-PFK"/>
    <property type="match status" value="1"/>
</dbReference>
<gene>
    <name evidence="9" type="ORF">IV43_GL000115</name>
</gene>
<dbReference type="CDD" id="cd01164">
    <property type="entry name" value="FruK_PfkB_like"/>
    <property type="match status" value="1"/>
</dbReference>
<evidence type="ECO:0000256" key="1">
    <source>
        <dbReference type="ARBA" id="ARBA00005380"/>
    </source>
</evidence>
<dbReference type="GO" id="GO:0005988">
    <property type="term" value="P:lactose metabolic process"/>
    <property type="evidence" value="ECO:0007669"/>
    <property type="project" value="UniProtKB-KW"/>
</dbReference>
<feature type="domain" description="Carbohydrate kinase PfkB" evidence="8">
    <location>
        <begin position="15"/>
        <end position="299"/>
    </location>
</feature>
<keyword evidence="4 7" id="KW-0547">Nucleotide-binding</keyword>
<dbReference type="STRING" id="89059.LAC1533_0037"/>
<dbReference type="Pfam" id="PF00294">
    <property type="entry name" value="PfkB"/>
    <property type="match status" value="1"/>
</dbReference>
<comment type="caution">
    <text evidence="9">The sequence shown here is derived from an EMBL/GenBank/DDBJ whole genome shotgun (WGS) entry which is preliminary data.</text>
</comment>
<dbReference type="EC" id="2.7.1.144" evidence="7"/>
<evidence type="ECO:0000256" key="7">
    <source>
        <dbReference type="PIRNR" id="PIRNR000535"/>
    </source>
</evidence>
<keyword evidence="5 9" id="KW-0418">Kinase</keyword>
<dbReference type="EMBL" id="JQBK01000100">
    <property type="protein sequence ID" value="KRN80933.1"/>
    <property type="molecule type" value="Genomic_DNA"/>
</dbReference>
<dbReference type="PIRSF" id="PIRSF000535">
    <property type="entry name" value="1PFK/6PFK/LacC"/>
    <property type="match status" value="1"/>
</dbReference>
<comment type="catalytic activity">
    <reaction evidence="7">
        <text>D-tagatofuranose 6-phosphate + ATP = D-tagatofuranose 1,6-bisphosphate + ADP + H(+)</text>
        <dbReference type="Rhea" id="RHEA:12420"/>
        <dbReference type="ChEBI" id="CHEBI:15378"/>
        <dbReference type="ChEBI" id="CHEBI:30616"/>
        <dbReference type="ChEBI" id="CHEBI:58694"/>
        <dbReference type="ChEBI" id="CHEBI:58695"/>
        <dbReference type="ChEBI" id="CHEBI:456216"/>
        <dbReference type="EC" id="2.7.1.144"/>
    </reaction>
</comment>
<keyword evidence="3 7" id="KW-0423">Lactose metabolism</keyword>
<organism evidence="9 10">
    <name type="scientific">Ligilactobacillus acidipiscis</name>
    <dbReference type="NCBI Taxonomy" id="89059"/>
    <lineage>
        <taxon>Bacteria</taxon>
        <taxon>Bacillati</taxon>
        <taxon>Bacillota</taxon>
        <taxon>Bacilli</taxon>
        <taxon>Lactobacillales</taxon>
        <taxon>Lactobacillaceae</taxon>
        <taxon>Ligilactobacillus</taxon>
    </lineage>
</organism>
<evidence type="ECO:0000256" key="3">
    <source>
        <dbReference type="ARBA" id="ARBA00022736"/>
    </source>
</evidence>
<reference evidence="9 10" key="1">
    <citation type="journal article" date="2015" name="Genome Announc.">
        <title>Expanding the biotechnology potential of lactobacilli through comparative genomics of 213 strains and associated genera.</title>
        <authorList>
            <person name="Sun Z."/>
            <person name="Harris H.M."/>
            <person name="McCann A."/>
            <person name="Guo C."/>
            <person name="Argimon S."/>
            <person name="Zhang W."/>
            <person name="Yang X."/>
            <person name="Jeffery I.B."/>
            <person name="Cooney J.C."/>
            <person name="Kagawa T.F."/>
            <person name="Liu W."/>
            <person name="Song Y."/>
            <person name="Salvetti E."/>
            <person name="Wrobel A."/>
            <person name="Rasinkangas P."/>
            <person name="Parkhill J."/>
            <person name="Rea M.C."/>
            <person name="O'Sullivan O."/>
            <person name="Ritari J."/>
            <person name="Douillard F.P."/>
            <person name="Paul Ross R."/>
            <person name="Yang R."/>
            <person name="Briner A.E."/>
            <person name="Felis G.E."/>
            <person name="de Vos W.M."/>
            <person name="Barrangou R."/>
            <person name="Klaenhammer T.R."/>
            <person name="Caufield P.W."/>
            <person name="Cui Y."/>
            <person name="Zhang H."/>
            <person name="O'Toole P.W."/>
        </authorList>
    </citation>
    <scope>NUCLEOTIDE SEQUENCE [LARGE SCALE GENOMIC DNA]</scope>
    <source>
        <strain evidence="9 10">DSM 15353</strain>
    </source>
</reference>
<dbReference type="GO" id="GO:0044281">
    <property type="term" value="P:small molecule metabolic process"/>
    <property type="evidence" value="ECO:0007669"/>
    <property type="project" value="UniProtKB-ARBA"/>
</dbReference>
<evidence type="ECO:0000313" key="10">
    <source>
        <dbReference type="Proteomes" id="UP000051491"/>
    </source>
</evidence>